<reference evidence="5 6" key="1">
    <citation type="journal article" date="2006" name="Genome Biol.">
        <title>Genomic analysis reveals that Pseudomonas aeruginosa virulence is combinatorial.</title>
        <authorList>
            <person name="Lee D.G."/>
            <person name="Urbach J.M."/>
            <person name="Wu G."/>
            <person name="Liberati N.T."/>
            <person name="Feinbaum R.L."/>
            <person name="Miyata S."/>
            <person name="Diggins L.T."/>
            <person name="He J."/>
            <person name="Saucier M."/>
            <person name="Deziel E."/>
            <person name="Friedman L."/>
            <person name="Li L."/>
            <person name="Grills G."/>
            <person name="Montgomery K."/>
            <person name="Kucherlapati R."/>
            <person name="Rahme L.G."/>
            <person name="Ausubel F.M."/>
        </authorList>
    </citation>
    <scope>NUCLEOTIDE SEQUENCE [LARGE SCALE GENOMIC DNA]</scope>
    <source>
        <strain evidence="5 6">UCBPP-PA14</strain>
    </source>
</reference>
<accession>A0A0H2ZED9</accession>
<evidence type="ECO:0000313" key="6">
    <source>
        <dbReference type="Proteomes" id="UP000000653"/>
    </source>
</evidence>
<protein>
    <submittedName>
        <fullName evidence="5">Putative transcriptional regulator</fullName>
    </submittedName>
</protein>
<dbReference type="PANTHER" id="PTHR44688">
    <property type="entry name" value="DNA-BINDING TRANSCRIPTIONAL ACTIVATOR DEVR_DOSR"/>
    <property type="match status" value="1"/>
</dbReference>
<dbReference type="RefSeq" id="WP_003103006.1">
    <property type="nucleotide sequence ID" value="NC_008463.1"/>
</dbReference>
<dbReference type="InterPro" id="IPR041664">
    <property type="entry name" value="AAA_16"/>
</dbReference>
<name>A0A0H2ZED9_PSEAB</name>
<dbReference type="Gene3D" id="1.25.40.10">
    <property type="entry name" value="Tetratricopeptide repeat domain"/>
    <property type="match status" value="1"/>
</dbReference>
<keyword evidence="1" id="KW-0805">Transcription regulation</keyword>
<dbReference type="Proteomes" id="UP000000653">
    <property type="component" value="Chromosome"/>
</dbReference>
<dbReference type="KEGG" id="pau:PA14_13150"/>
<dbReference type="Pfam" id="PF17874">
    <property type="entry name" value="TPR_MalT"/>
    <property type="match status" value="1"/>
</dbReference>
<dbReference type="CDD" id="cd06170">
    <property type="entry name" value="LuxR_C_like"/>
    <property type="match status" value="1"/>
</dbReference>
<sequence>MTDFSRTFSGTPSAVLPTANRFFRPPLPSAHVARPRLCRRLRDGLDGRLLLIAAPAGFGKSSLAIEFCESLDPRWQSLWLGLSSRESDPGRFLERLLDGLRQYHPTLGEEALGLLKMRQRHQPFAFETWLDDLLDELAPCLDPQRPLLLVLDDYHLAQGAVLDRCLQFLLNHLPEGLVLLVTSRQRPDWHLARLRLSRQLLELSEQDLRLTAEESGALMAASGLELDEDALDALLERSEGWVAGLRLWLLARGDPEEQVSPGVHGADELIRDYLLEEVIERQPPEVQAFLAQTARFERFCAELCDTVREAGDSAAILDHLQQHQVFLVPLDENGQWFRYHHLFSDLLLARPLPDFGPSAGSLHLRACGWFSRHGLLDQAVEQALRAGQPDVAASLVQNLSEEQLLAEQNIATLLRWKMDLPDSLLASTPRLILLYGWALALACQLDAAEELAGQLARFLPAPDESAQRDLLAQWQALSGVIARGRGDIDKAEAHCREALQDLAGERYGTRLQCLSTLSNLAVTRGDFWQARNYNRDALEFAQRYGNPLFEALVHYDRARVLQARGEVARAEEEVRQGLERLQHLPAQRRYAVRGRLLLYRGYLRSLALQPDEARKWIKQGIEETRSCRDVSLVIGYCVLASLEGRLGNYAAAFARLGDVERLMHAWDIPPIYYLAAITLIKCELWLAQGQTELAGVWLQRLGGTYGGQAATPPECSPLLPLHVELLQAGLERREGRPEEAARRLDRLARSTRENGALLPARLALGQLAALHLEQGREREALATLQQAMEGAVGGALLPLHELLVQQPEWLREQLQRFPACPGAQRMRALLPEPPAEPAGSAGEVLSGRELAVLELIAQGLSNQEISERLFISLHTVKSHARHINDKLGVERRTQAVARAKHMGLLR</sequence>
<dbReference type="Pfam" id="PF00196">
    <property type="entry name" value="GerE"/>
    <property type="match status" value="1"/>
</dbReference>
<dbReference type="SUPFAM" id="SSF52540">
    <property type="entry name" value="P-loop containing nucleoside triphosphate hydrolases"/>
    <property type="match status" value="1"/>
</dbReference>
<evidence type="ECO:0000259" key="4">
    <source>
        <dbReference type="PROSITE" id="PS50043"/>
    </source>
</evidence>
<evidence type="ECO:0000313" key="5">
    <source>
        <dbReference type="EMBL" id="ABJ13197.1"/>
    </source>
</evidence>
<dbReference type="SMART" id="SM00421">
    <property type="entry name" value="HTH_LUXR"/>
    <property type="match status" value="1"/>
</dbReference>
<dbReference type="AlphaFoldDB" id="A0A0H2ZED9"/>
<proteinExistence type="predicted"/>
<dbReference type="Pfam" id="PF13191">
    <property type="entry name" value="AAA_16"/>
    <property type="match status" value="1"/>
</dbReference>
<dbReference type="InterPro" id="IPR027417">
    <property type="entry name" value="P-loop_NTPase"/>
</dbReference>
<dbReference type="PANTHER" id="PTHR44688:SF16">
    <property type="entry name" value="DNA-BINDING TRANSCRIPTIONAL ACTIVATOR DEVR_DOSR"/>
    <property type="match status" value="1"/>
</dbReference>
<dbReference type="EMBL" id="CP000438">
    <property type="protein sequence ID" value="ABJ13197.1"/>
    <property type="molecule type" value="Genomic_DNA"/>
</dbReference>
<dbReference type="PROSITE" id="PS00622">
    <property type="entry name" value="HTH_LUXR_1"/>
    <property type="match status" value="1"/>
</dbReference>
<dbReference type="InterPro" id="IPR000792">
    <property type="entry name" value="Tscrpt_reg_LuxR_C"/>
</dbReference>
<dbReference type="Pfam" id="PF25873">
    <property type="entry name" value="WHD_MalT"/>
    <property type="match status" value="1"/>
</dbReference>
<dbReference type="InterPro" id="IPR036388">
    <property type="entry name" value="WH-like_DNA-bd_sf"/>
</dbReference>
<keyword evidence="3" id="KW-0804">Transcription</keyword>
<dbReference type="InterPro" id="IPR011990">
    <property type="entry name" value="TPR-like_helical_dom_sf"/>
</dbReference>
<dbReference type="BioCyc" id="PAER208963:G1G74-1086-MONOMER"/>
<evidence type="ECO:0000256" key="3">
    <source>
        <dbReference type="ARBA" id="ARBA00023163"/>
    </source>
</evidence>
<gene>
    <name evidence="5" type="ordered locus">PA14_13150</name>
</gene>
<dbReference type="Gene3D" id="1.10.10.10">
    <property type="entry name" value="Winged helix-like DNA-binding domain superfamily/Winged helix DNA-binding domain"/>
    <property type="match status" value="1"/>
</dbReference>
<evidence type="ECO:0000256" key="1">
    <source>
        <dbReference type="ARBA" id="ARBA00023015"/>
    </source>
</evidence>
<evidence type="ECO:0000256" key="2">
    <source>
        <dbReference type="ARBA" id="ARBA00023125"/>
    </source>
</evidence>
<dbReference type="PRINTS" id="PR00038">
    <property type="entry name" value="HTHLUXR"/>
</dbReference>
<dbReference type="Gene3D" id="3.40.50.300">
    <property type="entry name" value="P-loop containing nucleotide triphosphate hydrolases"/>
    <property type="match status" value="1"/>
</dbReference>
<organism evidence="5 6">
    <name type="scientific">Pseudomonas aeruginosa (strain UCBPP-PA14)</name>
    <dbReference type="NCBI Taxonomy" id="208963"/>
    <lineage>
        <taxon>Bacteria</taxon>
        <taxon>Pseudomonadati</taxon>
        <taxon>Pseudomonadota</taxon>
        <taxon>Gammaproteobacteria</taxon>
        <taxon>Pseudomonadales</taxon>
        <taxon>Pseudomonadaceae</taxon>
        <taxon>Pseudomonas</taxon>
    </lineage>
</organism>
<dbReference type="SUPFAM" id="SSF46894">
    <property type="entry name" value="C-terminal effector domain of the bipartite response regulators"/>
    <property type="match status" value="1"/>
</dbReference>
<dbReference type="InterPro" id="IPR016032">
    <property type="entry name" value="Sig_transdc_resp-reg_C-effctor"/>
</dbReference>
<dbReference type="GO" id="GO:0006355">
    <property type="term" value="P:regulation of DNA-templated transcription"/>
    <property type="evidence" value="ECO:0007669"/>
    <property type="project" value="InterPro"/>
</dbReference>
<dbReference type="SUPFAM" id="SSF48452">
    <property type="entry name" value="TPR-like"/>
    <property type="match status" value="2"/>
</dbReference>
<dbReference type="SMR" id="A0A0H2ZED9"/>
<dbReference type="PROSITE" id="PS50043">
    <property type="entry name" value="HTH_LUXR_2"/>
    <property type="match status" value="1"/>
</dbReference>
<keyword evidence="2" id="KW-0238">DNA-binding</keyword>
<dbReference type="GO" id="GO:0003677">
    <property type="term" value="F:DNA binding"/>
    <property type="evidence" value="ECO:0007669"/>
    <property type="project" value="UniProtKB-KW"/>
</dbReference>
<dbReference type="InterPro" id="IPR059106">
    <property type="entry name" value="WHD_MalT"/>
</dbReference>
<feature type="domain" description="HTH luxR-type" evidence="4">
    <location>
        <begin position="838"/>
        <end position="903"/>
    </location>
</feature>
<dbReference type="InterPro" id="IPR041617">
    <property type="entry name" value="TPR_MalT"/>
</dbReference>
<dbReference type="HOGENOM" id="CLU_006325_2_0_6"/>